<dbReference type="EMBL" id="MN739108">
    <property type="protein sequence ID" value="QHS89334.1"/>
    <property type="molecule type" value="Genomic_DNA"/>
</dbReference>
<evidence type="ECO:0000256" key="1">
    <source>
        <dbReference type="SAM" id="MobiDB-lite"/>
    </source>
</evidence>
<sequence>MFTKILIALFLAVAVYVTYLFFTTPKSWTDNDTFAPEMPAMSPPVEQQPRVKPSRVVTPSGPNPPNAQAGEESPPPEVTPQDPYDDPNSSGNLKDNLRHPERVFSPGVAPRDTGMGVMSGVASNSSAVTSQAIQVFAPESAQNGGEFMQGIAANDTTGEAEYAAF</sequence>
<feature type="region of interest" description="Disordered" evidence="1">
    <location>
        <begin position="34"/>
        <end position="111"/>
    </location>
</feature>
<organism evidence="2">
    <name type="scientific">viral metagenome</name>
    <dbReference type="NCBI Taxonomy" id="1070528"/>
    <lineage>
        <taxon>unclassified sequences</taxon>
        <taxon>metagenomes</taxon>
        <taxon>organismal metagenomes</taxon>
    </lineage>
</organism>
<accession>A0A6C0BC02</accession>
<protein>
    <submittedName>
        <fullName evidence="2">Uncharacterized protein</fullName>
    </submittedName>
</protein>
<proteinExistence type="predicted"/>
<reference evidence="2" key="1">
    <citation type="journal article" date="2020" name="Nature">
        <title>Giant virus diversity and host interactions through global metagenomics.</title>
        <authorList>
            <person name="Schulz F."/>
            <person name="Roux S."/>
            <person name="Paez-Espino D."/>
            <person name="Jungbluth S."/>
            <person name="Walsh D.A."/>
            <person name="Denef V.J."/>
            <person name="McMahon K.D."/>
            <person name="Konstantinidis K.T."/>
            <person name="Eloe-Fadrosh E.A."/>
            <person name="Kyrpides N.C."/>
            <person name="Woyke T."/>
        </authorList>
    </citation>
    <scope>NUCLEOTIDE SEQUENCE</scope>
    <source>
        <strain evidence="2">GVMAG-M-3300010158-60</strain>
    </source>
</reference>
<name>A0A6C0BC02_9ZZZZ</name>
<evidence type="ECO:0000313" key="2">
    <source>
        <dbReference type="EMBL" id="QHS89334.1"/>
    </source>
</evidence>
<dbReference type="AlphaFoldDB" id="A0A6C0BC02"/>